<comment type="caution">
    <text evidence="1">The sequence shown here is derived from an EMBL/GenBank/DDBJ whole genome shotgun (WGS) entry which is preliminary data.</text>
</comment>
<dbReference type="Proteomes" id="UP000050384">
    <property type="component" value="Unassembled WGS sequence"/>
</dbReference>
<gene>
    <name evidence="1" type="ORF">ALO94_200995</name>
</gene>
<evidence type="ECO:0000313" key="1">
    <source>
        <dbReference type="EMBL" id="KPY60298.1"/>
    </source>
</evidence>
<organism evidence="1 2">
    <name type="scientific">Pseudomonas syringae pv. spinaceae</name>
    <dbReference type="NCBI Taxonomy" id="264459"/>
    <lineage>
        <taxon>Bacteria</taxon>
        <taxon>Pseudomonadati</taxon>
        <taxon>Pseudomonadota</taxon>
        <taxon>Gammaproteobacteria</taxon>
        <taxon>Pseudomonadales</taxon>
        <taxon>Pseudomonadaceae</taxon>
        <taxon>Pseudomonas</taxon>
        <taxon>Pseudomonas syringae</taxon>
    </lineage>
</organism>
<dbReference type="AlphaFoldDB" id="A0A0Q0ACC9"/>
<sequence>MDLVALVGVDRHFARLQALEAIASVGHHQQQAVRTIAADKGGNAFGARERVAGKTVGFEVFHVVLDLPSGQAHLQRLHLAAGLGEHHRAAHQYAIE</sequence>
<evidence type="ECO:0000313" key="2">
    <source>
        <dbReference type="Proteomes" id="UP000050384"/>
    </source>
</evidence>
<name>A0A0Q0ACC9_PSESX</name>
<dbReference type="EMBL" id="LJRI01001474">
    <property type="protein sequence ID" value="KPY60298.1"/>
    <property type="molecule type" value="Genomic_DNA"/>
</dbReference>
<proteinExistence type="predicted"/>
<reference evidence="1 2" key="1">
    <citation type="submission" date="2015-09" db="EMBL/GenBank/DDBJ databases">
        <title>Genome announcement of multiple Pseudomonas syringae strains.</title>
        <authorList>
            <person name="Thakur S."/>
            <person name="Wang P.W."/>
            <person name="Gong Y."/>
            <person name="Weir B.S."/>
            <person name="Guttman D.S."/>
        </authorList>
    </citation>
    <scope>NUCLEOTIDE SEQUENCE [LARGE SCALE GENOMIC DNA]</scope>
    <source>
        <strain evidence="1 2">ICMP16929</strain>
    </source>
</reference>
<protein>
    <submittedName>
        <fullName evidence="1">Tartrate dehydrogenase</fullName>
    </submittedName>
</protein>
<accession>A0A0Q0ACC9</accession>